<dbReference type="Proteomes" id="UP000010412">
    <property type="component" value="Unassembled WGS sequence"/>
</dbReference>
<reference evidence="1 2" key="1">
    <citation type="submission" date="2012-05" db="EMBL/GenBank/DDBJ databases">
        <authorList>
            <person name="Weinstock G."/>
            <person name="Sodergren E."/>
            <person name="Lobos E.A."/>
            <person name="Fulton L."/>
            <person name="Fulton R."/>
            <person name="Courtney L."/>
            <person name="Fronick C."/>
            <person name="O'Laughlin M."/>
            <person name="Godfrey J."/>
            <person name="Wilson R.M."/>
            <person name="Miner T."/>
            <person name="Farmer C."/>
            <person name="Delehaunty K."/>
            <person name="Cordes M."/>
            <person name="Minx P."/>
            <person name="Tomlinson C."/>
            <person name="Chen J."/>
            <person name="Wollam A."/>
            <person name="Pepin K.H."/>
            <person name="Bhonagiri V."/>
            <person name="Zhang X."/>
            <person name="Suruliraj S."/>
            <person name="Warren W."/>
            <person name="Mitreva M."/>
            <person name="Mardis E.R."/>
            <person name="Wilson R.K."/>
        </authorList>
    </citation>
    <scope>NUCLEOTIDE SEQUENCE [LARGE SCALE GENOMIC DNA]</scope>
    <source>
        <strain evidence="1 2">KON</strain>
    </source>
</reference>
<evidence type="ECO:0000313" key="1">
    <source>
        <dbReference type="EMBL" id="EKY20384.1"/>
    </source>
</evidence>
<protein>
    <submittedName>
        <fullName evidence="1">Uncharacterized protein</fullName>
    </submittedName>
</protein>
<proteinExistence type="predicted"/>
<keyword evidence="2" id="KW-1185">Reference proteome</keyword>
<accession>A0ABN0ILE6</accession>
<gene>
    <name evidence="1" type="ORF">HMPREF0870_00839</name>
</gene>
<name>A0ABN0ILE6_9FIRM</name>
<evidence type="ECO:0000313" key="2">
    <source>
        <dbReference type="Proteomes" id="UP000010412"/>
    </source>
</evidence>
<comment type="caution">
    <text evidence="1">The sequence shown here is derived from an EMBL/GenBank/DDBJ whole genome shotgun (WGS) entry which is preliminary data.</text>
</comment>
<organism evidence="1 2">
    <name type="scientific">Veillonella atypica KON</name>
    <dbReference type="NCBI Taxonomy" id="1128111"/>
    <lineage>
        <taxon>Bacteria</taxon>
        <taxon>Bacillati</taxon>
        <taxon>Bacillota</taxon>
        <taxon>Negativicutes</taxon>
        <taxon>Veillonellales</taxon>
        <taxon>Veillonellaceae</taxon>
        <taxon>Veillonella</taxon>
    </lineage>
</organism>
<dbReference type="EMBL" id="AMEX01000010">
    <property type="protein sequence ID" value="EKY20384.1"/>
    <property type="molecule type" value="Genomic_DNA"/>
</dbReference>
<sequence length="47" mass="5208">MIVKAADIRSAAFCVVGLCVVVECIDCNAIDFIPFFGAIENNYYYIL</sequence>